<accession>A0A6J5F4L6</accession>
<dbReference type="InterPro" id="IPR029068">
    <property type="entry name" value="Glyas_Bleomycin-R_OHBP_Dase"/>
</dbReference>
<feature type="domain" description="VOC" evidence="1">
    <location>
        <begin position="158"/>
        <end position="273"/>
    </location>
</feature>
<organism evidence="2 3">
    <name type="scientific">Burkholderia paludis</name>
    <dbReference type="NCBI Taxonomy" id="1506587"/>
    <lineage>
        <taxon>Bacteria</taxon>
        <taxon>Pseudomonadati</taxon>
        <taxon>Pseudomonadota</taxon>
        <taxon>Betaproteobacteria</taxon>
        <taxon>Burkholderiales</taxon>
        <taxon>Burkholderiaceae</taxon>
        <taxon>Burkholderia</taxon>
        <taxon>Burkholderia cepacia complex</taxon>
    </lineage>
</organism>
<reference evidence="2 3" key="1">
    <citation type="submission" date="2019-09" db="EMBL/GenBank/DDBJ databases">
        <authorList>
            <person name="Depoorter E."/>
        </authorList>
    </citation>
    <scope>NUCLEOTIDE SEQUENCE [LARGE SCALE GENOMIC DNA]</scope>
    <source>
        <strain evidence="2">LMG 30113</strain>
    </source>
</reference>
<dbReference type="Pfam" id="PF00903">
    <property type="entry name" value="Glyoxalase"/>
    <property type="match status" value="2"/>
</dbReference>
<dbReference type="SUPFAM" id="SSF54593">
    <property type="entry name" value="Glyoxalase/Bleomycin resistance protein/Dihydroxybiphenyl dioxygenase"/>
    <property type="match status" value="1"/>
</dbReference>
<sequence>MTQHRRRDRLGIHSIGEFRMSVPSLDEARHFYTAFGLDVRTDGEAGLSIRTFGSPHAWGRLREGARKKFEWLTLHCFDDDLDALHARALAEGVETIAPPPDADPSGFWIRNPDGMPLQIRAGIKTTLDEAAHVSPPLPADGLRCAPYRRNTPAVRPTRLSHIAFATSNVPAQIDFCERVLGLRLSDRSGDGVAFIHAPHGGDHHLFAFAASAGPALHHLSWDVPTVEEVGLGYMQMHAAGYTNGWGIGRHVLGSNYFHYVQDPWGSFSEYSATMDYIPASVDWIAQDHPPQDAMYLWGPDLPAIFVENSEQGV</sequence>
<evidence type="ECO:0000259" key="1">
    <source>
        <dbReference type="PROSITE" id="PS51819"/>
    </source>
</evidence>
<dbReference type="Proteomes" id="UP000494330">
    <property type="component" value="Unassembled WGS sequence"/>
</dbReference>
<name>A0A6J5F4L6_9BURK</name>
<evidence type="ECO:0000313" key="3">
    <source>
        <dbReference type="Proteomes" id="UP000494330"/>
    </source>
</evidence>
<feature type="domain" description="VOC" evidence="1">
    <location>
        <begin position="11"/>
        <end position="122"/>
    </location>
</feature>
<dbReference type="RefSeq" id="WP_031403631.1">
    <property type="nucleotide sequence ID" value="NZ_CABVQD010000005.1"/>
</dbReference>
<proteinExistence type="predicted"/>
<dbReference type="PROSITE" id="PS51819">
    <property type="entry name" value="VOC"/>
    <property type="match status" value="2"/>
</dbReference>
<dbReference type="EMBL" id="CABVQD010000005">
    <property type="protein sequence ID" value="VWB47105.1"/>
    <property type="molecule type" value="Genomic_DNA"/>
</dbReference>
<dbReference type="InterPro" id="IPR037523">
    <property type="entry name" value="VOC_core"/>
</dbReference>
<dbReference type="InterPro" id="IPR004360">
    <property type="entry name" value="Glyas_Fos-R_dOase_dom"/>
</dbReference>
<dbReference type="AlphaFoldDB" id="A0A6J5F4L6"/>
<evidence type="ECO:0000313" key="2">
    <source>
        <dbReference type="EMBL" id="VWB47105.1"/>
    </source>
</evidence>
<dbReference type="Gene3D" id="3.10.180.10">
    <property type="entry name" value="2,3-Dihydroxybiphenyl 1,2-Dioxygenase, domain 1"/>
    <property type="match status" value="2"/>
</dbReference>
<keyword evidence="3" id="KW-1185">Reference proteome</keyword>
<gene>
    <name evidence="2" type="ORF">BPA30113_02004</name>
</gene>
<protein>
    <submittedName>
        <fullName evidence="2">Metapyrocatechase</fullName>
    </submittedName>
</protein>